<name>A0A0B9ANB1_BRELN</name>
<sequence length="76" mass="8304">MRKNEGMSESESSAPANRYPAADEWQAVDRYFTDTLLGEDDALIATRRSGAATSMPNAEVAANQGAFRGLIIARRR</sequence>
<dbReference type="EMBL" id="JTJZ01000019">
    <property type="protein sequence ID" value="KHS52254.1"/>
    <property type="molecule type" value="Genomic_DNA"/>
</dbReference>
<dbReference type="AlphaFoldDB" id="A0A0B9ANB1"/>
<accession>A0A0B9ANB1</accession>
<evidence type="ECO:0000313" key="3">
    <source>
        <dbReference type="Proteomes" id="UP000031488"/>
    </source>
</evidence>
<feature type="region of interest" description="Disordered" evidence="1">
    <location>
        <begin position="1"/>
        <end position="20"/>
    </location>
</feature>
<comment type="caution">
    <text evidence="2">The sequence shown here is derived from an EMBL/GenBank/DDBJ whole genome shotgun (WGS) entry which is preliminary data.</text>
</comment>
<reference evidence="2 3" key="1">
    <citation type="submission" date="2014-11" db="EMBL/GenBank/DDBJ databases">
        <title>Draft Genome Sequence of Brevibacterium linens AE038-8.</title>
        <authorList>
            <person name="Maizel D."/>
            <person name="Utturkar S.M."/>
            <person name="Brown S.D."/>
            <person name="Ferrero M."/>
            <person name="Rosen B.P."/>
        </authorList>
    </citation>
    <scope>NUCLEOTIDE SEQUENCE [LARGE SCALE GENOMIC DNA]</scope>
    <source>
        <strain evidence="2 3">AE038-8</strain>
    </source>
</reference>
<gene>
    <name evidence="2" type="ORF">AE0388_1904</name>
</gene>
<evidence type="ECO:0000256" key="1">
    <source>
        <dbReference type="SAM" id="MobiDB-lite"/>
    </source>
</evidence>
<evidence type="ECO:0000313" key="2">
    <source>
        <dbReference type="EMBL" id="KHS52254.1"/>
    </source>
</evidence>
<dbReference type="Proteomes" id="UP000031488">
    <property type="component" value="Unassembled WGS sequence"/>
</dbReference>
<dbReference type="PATRIC" id="fig|1703.6.peg.1792"/>
<keyword evidence="3" id="KW-1185">Reference proteome</keyword>
<proteinExistence type="predicted"/>
<protein>
    <submittedName>
        <fullName evidence="2">Uncharacterized protein</fullName>
    </submittedName>
</protein>
<organism evidence="2 3">
    <name type="scientific">Brevibacterium linens</name>
    <dbReference type="NCBI Taxonomy" id="1703"/>
    <lineage>
        <taxon>Bacteria</taxon>
        <taxon>Bacillati</taxon>
        <taxon>Actinomycetota</taxon>
        <taxon>Actinomycetes</taxon>
        <taxon>Micrococcales</taxon>
        <taxon>Brevibacteriaceae</taxon>
        <taxon>Brevibacterium</taxon>
    </lineage>
</organism>